<protein>
    <recommendedName>
        <fullName evidence="5">Rho GDP-dissociation inhibitor</fullName>
    </recommendedName>
</protein>
<evidence type="ECO:0000313" key="7">
    <source>
        <dbReference type="Proteomes" id="UP000799302"/>
    </source>
</evidence>
<dbReference type="InterPro" id="IPR024792">
    <property type="entry name" value="RhoGDI_dom_sf"/>
</dbReference>
<evidence type="ECO:0000256" key="5">
    <source>
        <dbReference type="ARBA" id="ARBA00071407"/>
    </source>
</evidence>
<dbReference type="InterPro" id="IPR014756">
    <property type="entry name" value="Ig_E-set"/>
</dbReference>
<evidence type="ECO:0000256" key="2">
    <source>
        <dbReference type="ARBA" id="ARBA00009758"/>
    </source>
</evidence>
<dbReference type="GO" id="GO:0016020">
    <property type="term" value="C:membrane"/>
    <property type="evidence" value="ECO:0007669"/>
    <property type="project" value="TreeGrafter"/>
</dbReference>
<dbReference type="InterPro" id="IPR000406">
    <property type="entry name" value="Rho_GDI"/>
</dbReference>
<keyword evidence="3" id="KW-0963">Cytoplasm</keyword>
<reference evidence="6" key="1">
    <citation type="journal article" date="2020" name="Stud. Mycol.">
        <title>101 Dothideomycetes genomes: a test case for predicting lifestyles and emergence of pathogens.</title>
        <authorList>
            <person name="Haridas S."/>
            <person name="Albert R."/>
            <person name="Binder M."/>
            <person name="Bloem J."/>
            <person name="Labutti K."/>
            <person name="Salamov A."/>
            <person name="Andreopoulos B."/>
            <person name="Baker S."/>
            <person name="Barry K."/>
            <person name="Bills G."/>
            <person name="Bluhm B."/>
            <person name="Cannon C."/>
            <person name="Castanera R."/>
            <person name="Culley D."/>
            <person name="Daum C."/>
            <person name="Ezra D."/>
            <person name="Gonzalez J."/>
            <person name="Henrissat B."/>
            <person name="Kuo A."/>
            <person name="Liang C."/>
            <person name="Lipzen A."/>
            <person name="Lutzoni F."/>
            <person name="Magnuson J."/>
            <person name="Mondo S."/>
            <person name="Nolan M."/>
            <person name="Ohm R."/>
            <person name="Pangilinan J."/>
            <person name="Park H.-J."/>
            <person name="Ramirez L."/>
            <person name="Alfaro M."/>
            <person name="Sun H."/>
            <person name="Tritt A."/>
            <person name="Yoshinaga Y."/>
            <person name="Zwiers L.-H."/>
            <person name="Turgeon B."/>
            <person name="Goodwin S."/>
            <person name="Spatafora J."/>
            <person name="Crous P."/>
            <person name="Grigoriev I."/>
        </authorList>
    </citation>
    <scope>NUCLEOTIDE SEQUENCE</scope>
    <source>
        <strain evidence="6">CBS 115976</strain>
    </source>
</reference>
<keyword evidence="7" id="KW-1185">Reference proteome</keyword>
<sequence length="200" mass="22682">MADKITDEELQAEHTEGFKVGEKKTLDEYQKLDADDDAMRRWKESLGVGSGNSLADPNDKRTCIILSLGLEVEGRPDITLDLSHPGQLEALKDKPFTIKEGATYSMKVKFRVQHQILSGLKYLQMVKRMGVGAKNQEMIGSFSPNTSDKPHYEKKFAPEDAPSGMLVRGHYKATSKFVDDDNVTHLQFEWSFDIKKDWEK</sequence>
<comment type="function">
    <text evidence="4">Regulates the GDP/GTP exchange reaction of the Rho proteins by inhibiting the dissociation of GDP from them, and the subsequent binding of GTP to them.</text>
</comment>
<evidence type="ECO:0000313" key="6">
    <source>
        <dbReference type="EMBL" id="KAF2672412.1"/>
    </source>
</evidence>
<evidence type="ECO:0000256" key="4">
    <source>
        <dbReference type="ARBA" id="ARBA00054143"/>
    </source>
</evidence>
<dbReference type="GO" id="GO:0007266">
    <property type="term" value="P:Rho protein signal transduction"/>
    <property type="evidence" value="ECO:0007669"/>
    <property type="project" value="InterPro"/>
</dbReference>
<comment type="similarity">
    <text evidence="2">Belongs to the Rho GDI family.</text>
</comment>
<accession>A0A6A6UJM0</accession>
<dbReference type="SUPFAM" id="SSF81296">
    <property type="entry name" value="E set domains"/>
    <property type="match status" value="1"/>
</dbReference>
<dbReference type="GO" id="GO:0005094">
    <property type="term" value="F:Rho GDP-dissociation inhibitor activity"/>
    <property type="evidence" value="ECO:0007669"/>
    <property type="project" value="InterPro"/>
</dbReference>
<gene>
    <name evidence="6" type="ORF">BT63DRAFT_422873</name>
</gene>
<proteinExistence type="inferred from homology"/>
<dbReference type="FunFam" id="2.70.50.30:FF:000001">
    <property type="entry name" value="Rho GDP-dissociation inhibitor 1"/>
    <property type="match status" value="1"/>
</dbReference>
<dbReference type="GO" id="GO:0005829">
    <property type="term" value="C:cytosol"/>
    <property type="evidence" value="ECO:0007669"/>
    <property type="project" value="TreeGrafter"/>
</dbReference>
<evidence type="ECO:0000256" key="1">
    <source>
        <dbReference type="ARBA" id="ARBA00004496"/>
    </source>
</evidence>
<comment type="subcellular location">
    <subcellularLocation>
        <location evidence="1">Cytoplasm</location>
    </subcellularLocation>
</comment>
<dbReference type="Gene3D" id="2.70.50.30">
    <property type="entry name" value="Coagulation Factor XIII, subunit A, domain 1"/>
    <property type="match status" value="1"/>
</dbReference>
<dbReference type="OrthoDB" id="1683373at2759"/>
<dbReference type="AlphaFoldDB" id="A0A6A6UJM0"/>
<organism evidence="6 7">
    <name type="scientific">Microthyrium microscopicum</name>
    <dbReference type="NCBI Taxonomy" id="703497"/>
    <lineage>
        <taxon>Eukaryota</taxon>
        <taxon>Fungi</taxon>
        <taxon>Dikarya</taxon>
        <taxon>Ascomycota</taxon>
        <taxon>Pezizomycotina</taxon>
        <taxon>Dothideomycetes</taxon>
        <taxon>Dothideomycetes incertae sedis</taxon>
        <taxon>Microthyriales</taxon>
        <taxon>Microthyriaceae</taxon>
        <taxon>Microthyrium</taxon>
    </lineage>
</organism>
<dbReference type="Proteomes" id="UP000799302">
    <property type="component" value="Unassembled WGS sequence"/>
</dbReference>
<evidence type="ECO:0000256" key="3">
    <source>
        <dbReference type="ARBA" id="ARBA00022490"/>
    </source>
</evidence>
<dbReference type="PANTHER" id="PTHR10980">
    <property type="entry name" value="RHO GDP-DISSOCIATION INHIBITOR"/>
    <property type="match status" value="1"/>
</dbReference>
<dbReference type="EMBL" id="MU004232">
    <property type="protein sequence ID" value="KAF2672412.1"/>
    <property type="molecule type" value="Genomic_DNA"/>
</dbReference>
<name>A0A6A6UJM0_9PEZI</name>
<dbReference type="PANTHER" id="PTHR10980:SF3">
    <property type="entry name" value="LD16419P"/>
    <property type="match status" value="1"/>
</dbReference>
<dbReference type="Pfam" id="PF02115">
    <property type="entry name" value="Rho_GDI"/>
    <property type="match status" value="1"/>
</dbReference>